<accession>A0A074WDA4</accession>
<protein>
    <submittedName>
        <fullName evidence="1">Uncharacterized protein</fullName>
    </submittedName>
</protein>
<organism evidence="1 2">
    <name type="scientific">Aureobasidium namibiae CBS 147.97</name>
    <dbReference type="NCBI Taxonomy" id="1043004"/>
    <lineage>
        <taxon>Eukaryota</taxon>
        <taxon>Fungi</taxon>
        <taxon>Dikarya</taxon>
        <taxon>Ascomycota</taxon>
        <taxon>Pezizomycotina</taxon>
        <taxon>Dothideomycetes</taxon>
        <taxon>Dothideomycetidae</taxon>
        <taxon>Dothideales</taxon>
        <taxon>Saccotheciaceae</taxon>
        <taxon>Aureobasidium</taxon>
    </lineage>
</organism>
<evidence type="ECO:0000313" key="2">
    <source>
        <dbReference type="Proteomes" id="UP000027730"/>
    </source>
</evidence>
<dbReference type="HOGENOM" id="CLU_839324_0_0_1"/>
<sequence>MARLPDLPPEVPLNIYRLLLVDPIQEGLRVTFTIELSHSDRMICRRTRCTQTDLPHQAGHSAHPCHLDALLATIHHFDFTDLMSLARANRTLYIEASQTVYNNVDLTLEFYRSPSPARPTSASELLHRYLGQHCARTLEMIPSLIIHDELALMSPGDADSIVCLVNTQLPNLKVLGYHLMASGGSSLPLILRSFCRKHCRAISTIQPFVNLQAQIHTNLDLPVPPEVASLDPQLYIQLCGISKDFAERALQTIKRLQEFRKVMRDQHALALERGRYLHATLFVRSSPNARVSKQIPGFEAKLVAMHSFGVLTGLHRQMLRVTRGSR</sequence>
<dbReference type="GeneID" id="25414178"/>
<dbReference type="Proteomes" id="UP000027730">
    <property type="component" value="Unassembled WGS sequence"/>
</dbReference>
<keyword evidence="2" id="KW-1185">Reference proteome</keyword>
<gene>
    <name evidence="1" type="ORF">M436DRAFT_67179</name>
</gene>
<dbReference type="RefSeq" id="XP_013423724.1">
    <property type="nucleotide sequence ID" value="XM_013568270.1"/>
</dbReference>
<dbReference type="AlphaFoldDB" id="A0A074WDA4"/>
<name>A0A074WDA4_9PEZI</name>
<evidence type="ECO:0000313" key="1">
    <source>
        <dbReference type="EMBL" id="KEQ69519.1"/>
    </source>
</evidence>
<dbReference type="EMBL" id="KL584721">
    <property type="protein sequence ID" value="KEQ69519.1"/>
    <property type="molecule type" value="Genomic_DNA"/>
</dbReference>
<dbReference type="OrthoDB" id="3916320at2759"/>
<proteinExistence type="predicted"/>
<reference evidence="1 2" key="1">
    <citation type="journal article" date="2014" name="BMC Genomics">
        <title>Genome sequencing of four Aureobasidium pullulans varieties: biotechnological potential, stress tolerance, and description of new species.</title>
        <authorList>
            <person name="Gostin Ar C."/>
            <person name="Ohm R.A."/>
            <person name="Kogej T."/>
            <person name="Sonjak S."/>
            <person name="Turk M."/>
            <person name="Zajc J."/>
            <person name="Zalar P."/>
            <person name="Grube M."/>
            <person name="Sun H."/>
            <person name="Han J."/>
            <person name="Sharma A."/>
            <person name="Chiniquy J."/>
            <person name="Ngan C.Y."/>
            <person name="Lipzen A."/>
            <person name="Barry K."/>
            <person name="Grigoriev I.V."/>
            <person name="Gunde-Cimerman N."/>
        </authorList>
    </citation>
    <scope>NUCLEOTIDE SEQUENCE [LARGE SCALE GENOMIC DNA]</scope>
    <source>
        <strain evidence="1 2">CBS 147.97</strain>
    </source>
</reference>